<dbReference type="PANTHER" id="PTHR43284:SF1">
    <property type="entry name" value="ASPARAGINE SYNTHETASE"/>
    <property type="match status" value="1"/>
</dbReference>
<comment type="caution">
    <text evidence="2">The sequence shown here is derived from an EMBL/GenBank/DDBJ whole genome shotgun (WGS) entry which is preliminary data.</text>
</comment>
<dbReference type="GO" id="GO:0006529">
    <property type="term" value="P:asparagine biosynthetic process"/>
    <property type="evidence" value="ECO:0007669"/>
    <property type="project" value="InterPro"/>
</dbReference>
<dbReference type="InterPro" id="IPR051786">
    <property type="entry name" value="ASN_synthetase/amidase"/>
</dbReference>
<dbReference type="Gene3D" id="3.40.50.620">
    <property type="entry name" value="HUPs"/>
    <property type="match status" value="1"/>
</dbReference>
<dbReference type="InterPro" id="IPR014729">
    <property type="entry name" value="Rossmann-like_a/b/a_fold"/>
</dbReference>
<dbReference type="InterPro" id="IPR001962">
    <property type="entry name" value="Asn_synthase"/>
</dbReference>
<feature type="domain" description="Asparagine synthetase" evidence="1">
    <location>
        <begin position="248"/>
        <end position="298"/>
    </location>
</feature>
<dbReference type="AlphaFoldDB" id="A0AAW0R5W1"/>
<name>A0AAW0R5W1_9PEZI</name>
<proteinExistence type="predicted"/>
<dbReference type="Pfam" id="PF00733">
    <property type="entry name" value="Asn_synthase"/>
    <property type="match status" value="2"/>
</dbReference>
<evidence type="ECO:0000259" key="1">
    <source>
        <dbReference type="Pfam" id="PF00733"/>
    </source>
</evidence>
<dbReference type="EMBL" id="JAQQWP010000002">
    <property type="protein sequence ID" value="KAK8129186.1"/>
    <property type="molecule type" value="Genomic_DNA"/>
</dbReference>
<feature type="domain" description="Asparagine synthetase" evidence="1">
    <location>
        <begin position="79"/>
        <end position="208"/>
    </location>
</feature>
<sequence length="306" mass="33163">MARSQWKMPTGTINPTTLNRDSTTSFIGILQLPAHSYMEIRDPSSGWQFSIQELYDPLFVVLRPQITDFDEAGLKLVGALQTGVAAVTEGETEVATLLSGGIDSGAVTTLAVRIGKRVTAYSAGSPWGNEHAEAQELADFLGINLVRIELSAAEILAAIPASMRALGTAGRLQVDVSLIVSAVMRSGKIKERTVLTGYGADPLLLGVPPDSDEAEVLTESIISEADGARHICELTDGVARACNKRLCHPFWHRDVIETAVDIHPHCKVRNGREKAFFRAAMEQHMPKSAVWRQKIGIHLGEDCKVV</sequence>
<dbReference type="PANTHER" id="PTHR43284">
    <property type="entry name" value="ASPARAGINE SYNTHETASE (GLUTAMINE-HYDROLYZING)"/>
    <property type="match status" value="1"/>
</dbReference>
<organism evidence="2 3">
    <name type="scientific">Apiospora kogelbergensis</name>
    <dbReference type="NCBI Taxonomy" id="1337665"/>
    <lineage>
        <taxon>Eukaryota</taxon>
        <taxon>Fungi</taxon>
        <taxon>Dikarya</taxon>
        <taxon>Ascomycota</taxon>
        <taxon>Pezizomycotina</taxon>
        <taxon>Sordariomycetes</taxon>
        <taxon>Xylariomycetidae</taxon>
        <taxon>Amphisphaeriales</taxon>
        <taxon>Apiosporaceae</taxon>
        <taxon>Apiospora</taxon>
    </lineage>
</organism>
<dbReference type="SUPFAM" id="SSF52402">
    <property type="entry name" value="Adenine nucleotide alpha hydrolases-like"/>
    <property type="match status" value="1"/>
</dbReference>
<dbReference type="CDD" id="cd01991">
    <property type="entry name" value="Asn_synthase_B_C"/>
    <property type="match status" value="1"/>
</dbReference>
<keyword evidence="3" id="KW-1185">Reference proteome</keyword>
<protein>
    <recommendedName>
        <fullName evidence="1">Asparagine synthetase domain-containing protein</fullName>
    </recommendedName>
</protein>
<accession>A0AAW0R5W1</accession>
<dbReference type="Proteomes" id="UP001392437">
    <property type="component" value="Unassembled WGS sequence"/>
</dbReference>
<evidence type="ECO:0000313" key="2">
    <source>
        <dbReference type="EMBL" id="KAK8129186.1"/>
    </source>
</evidence>
<reference evidence="2 3" key="1">
    <citation type="submission" date="2023-01" db="EMBL/GenBank/DDBJ databases">
        <title>Analysis of 21 Apiospora genomes using comparative genomics revels a genus with tremendous synthesis potential of carbohydrate active enzymes and secondary metabolites.</title>
        <authorList>
            <person name="Sorensen T."/>
        </authorList>
    </citation>
    <scope>NUCLEOTIDE SEQUENCE [LARGE SCALE GENOMIC DNA]</scope>
    <source>
        <strain evidence="2 3">CBS 117206</strain>
    </source>
</reference>
<gene>
    <name evidence="2" type="ORF">PG999_001566</name>
</gene>
<evidence type="ECO:0000313" key="3">
    <source>
        <dbReference type="Proteomes" id="UP001392437"/>
    </source>
</evidence>
<dbReference type="GO" id="GO:0004066">
    <property type="term" value="F:asparagine synthase (glutamine-hydrolyzing) activity"/>
    <property type="evidence" value="ECO:0007669"/>
    <property type="project" value="InterPro"/>
</dbReference>